<dbReference type="PROSITE" id="PS51077">
    <property type="entry name" value="HTH_ICLR"/>
    <property type="match status" value="1"/>
</dbReference>
<accession>A0A7C9TTI1</accession>
<dbReference type="PROSITE" id="PS51078">
    <property type="entry name" value="ICLR_ED"/>
    <property type="match status" value="1"/>
</dbReference>
<keyword evidence="1" id="KW-0319">Glycerol metabolism</keyword>
<evidence type="ECO:0000313" key="10">
    <source>
        <dbReference type="Proteomes" id="UP000479756"/>
    </source>
</evidence>
<gene>
    <name evidence="9" type="ORF">G3T37_13070</name>
</gene>
<evidence type="ECO:0000259" key="7">
    <source>
        <dbReference type="PROSITE" id="PS51077"/>
    </source>
</evidence>
<dbReference type="PANTHER" id="PTHR30136:SF34">
    <property type="entry name" value="TRANSCRIPTIONAL REGULATOR"/>
    <property type="match status" value="1"/>
</dbReference>
<organism evidence="9 10">
    <name type="scientific">Galbitalea soli</name>
    <dbReference type="NCBI Taxonomy" id="1268042"/>
    <lineage>
        <taxon>Bacteria</taxon>
        <taxon>Bacillati</taxon>
        <taxon>Actinomycetota</taxon>
        <taxon>Actinomycetes</taxon>
        <taxon>Micrococcales</taxon>
        <taxon>Microbacteriaceae</taxon>
        <taxon>Galbitalea</taxon>
    </lineage>
</organism>
<evidence type="ECO:0000256" key="1">
    <source>
        <dbReference type="ARBA" id="ARBA00022798"/>
    </source>
</evidence>
<evidence type="ECO:0000256" key="4">
    <source>
        <dbReference type="ARBA" id="ARBA00023163"/>
    </source>
</evidence>
<dbReference type="AlphaFoldDB" id="A0A7C9TTI1"/>
<keyword evidence="3" id="KW-0238">DNA-binding</keyword>
<dbReference type="SUPFAM" id="SSF55781">
    <property type="entry name" value="GAF domain-like"/>
    <property type="match status" value="1"/>
</dbReference>
<dbReference type="InterPro" id="IPR036388">
    <property type="entry name" value="WH-like_DNA-bd_sf"/>
</dbReference>
<feature type="domain" description="IclR-ED" evidence="8">
    <location>
        <begin position="81"/>
        <end position="246"/>
    </location>
</feature>
<dbReference type="InterPro" id="IPR036390">
    <property type="entry name" value="WH_DNA-bd_sf"/>
</dbReference>
<dbReference type="RefSeq" id="WP_163474457.1">
    <property type="nucleotide sequence ID" value="NZ_JAAGWZ010000004.1"/>
</dbReference>
<comment type="caution">
    <text evidence="9">The sequence shown here is derived from an EMBL/GenBank/DDBJ whole genome shotgun (WGS) entry which is preliminary data.</text>
</comment>
<dbReference type="InterPro" id="IPR014757">
    <property type="entry name" value="Tscrpt_reg_IclR_C"/>
</dbReference>
<evidence type="ECO:0000256" key="6">
    <source>
        <dbReference type="ARBA" id="ARBA00070406"/>
    </source>
</evidence>
<proteinExistence type="predicted"/>
<dbReference type="InterPro" id="IPR050707">
    <property type="entry name" value="HTH_MetabolicPath_Reg"/>
</dbReference>
<dbReference type="Proteomes" id="UP000479756">
    <property type="component" value="Unassembled WGS sequence"/>
</dbReference>
<reference evidence="9 10" key="1">
    <citation type="journal article" date="2014" name="Int. J. Syst. Evol. Microbiol.">
        <title>Description of Galbitalea soli gen. nov., sp. nov., and Frondihabitans sucicola sp. nov.</title>
        <authorList>
            <person name="Kim S.J."/>
            <person name="Lim J.M."/>
            <person name="Ahn J.H."/>
            <person name="Weon H.Y."/>
            <person name="Hamada M."/>
            <person name="Suzuki K."/>
            <person name="Ahn T.Y."/>
            <person name="Kwon S.W."/>
        </authorList>
    </citation>
    <scope>NUCLEOTIDE SEQUENCE [LARGE SCALE GENOMIC DNA]</scope>
    <source>
        <strain evidence="9 10">NBRC 108727</strain>
    </source>
</reference>
<feature type="domain" description="HTH iclR-type" evidence="7">
    <location>
        <begin position="20"/>
        <end position="80"/>
    </location>
</feature>
<evidence type="ECO:0000256" key="2">
    <source>
        <dbReference type="ARBA" id="ARBA00023015"/>
    </source>
</evidence>
<evidence type="ECO:0000256" key="5">
    <source>
        <dbReference type="ARBA" id="ARBA00058938"/>
    </source>
</evidence>
<keyword evidence="2" id="KW-0805">Transcription regulation</keyword>
<sequence>MEPRAAESEAAAPEASGQFVQSLARGLDVVRSFDAEHPQLTLSEVAARTGLNRATARRFLLTLTELGYVASDGRLFRLTPRILEIGYRYLAGLSLPELAEPFLEQLSHRLEESTSLSVLDGDAIVYVARVPTRRIMNVAITIGTRFPAAITSMGRVLLAAGPESAWPDDRREVLETVRAQGWAIVDQELERGLRSVAAPIHGADGRVVAAINVSTTTATASLERIRTEFLPAVLETAAAIDTAVAQARPHTPLGALRPGQPR</sequence>
<dbReference type="EMBL" id="JAAGWZ010000004">
    <property type="protein sequence ID" value="NEM92282.1"/>
    <property type="molecule type" value="Genomic_DNA"/>
</dbReference>
<dbReference type="GO" id="GO:0003677">
    <property type="term" value="F:DNA binding"/>
    <property type="evidence" value="ECO:0007669"/>
    <property type="project" value="UniProtKB-KW"/>
</dbReference>
<dbReference type="Pfam" id="PF01614">
    <property type="entry name" value="IclR_C"/>
    <property type="match status" value="2"/>
</dbReference>
<dbReference type="GO" id="GO:0003700">
    <property type="term" value="F:DNA-binding transcription factor activity"/>
    <property type="evidence" value="ECO:0007669"/>
    <property type="project" value="TreeGrafter"/>
</dbReference>
<dbReference type="SUPFAM" id="SSF46785">
    <property type="entry name" value="Winged helix' DNA-binding domain"/>
    <property type="match status" value="1"/>
</dbReference>
<dbReference type="Pfam" id="PF09339">
    <property type="entry name" value="HTH_IclR"/>
    <property type="match status" value="1"/>
</dbReference>
<dbReference type="PANTHER" id="PTHR30136">
    <property type="entry name" value="HELIX-TURN-HELIX TRANSCRIPTIONAL REGULATOR, ICLR FAMILY"/>
    <property type="match status" value="1"/>
</dbReference>
<dbReference type="GO" id="GO:0006071">
    <property type="term" value="P:glycerol metabolic process"/>
    <property type="evidence" value="ECO:0007669"/>
    <property type="project" value="UniProtKB-KW"/>
</dbReference>
<dbReference type="Gene3D" id="3.30.450.40">
    <property type="match status" value="1"/>
</dbReference>
<protein>
    <recommendedName>
        <fullName evidence="6">Glycerol operon regulatory protein</fullName>
    </recommendedName>
</protein>
<evidence type="ECO:0000256" key="3">
    <source>
        <dbReference type="ARBA" id="ARBA00023125"/>
    </source>
</evidence>
<dbReference type="InterPro" id="IPR005471">
    <property type="entry name" value="Tscrpt_reg_IclR_N"/>
</dbReference>
<comment type="function">
    <text evidence="5">May be an activator protein for the gylABX operon.</text>
</comment>
<dbReference type="GO" id="GO:0045892">
    <property type="term" value="P:negative regulation of DNA-templated transcription"/>
    <property type="evidence" value="ECO:0007669"/>
    <property type="project" value="TreeGrafter"/>
</dbReference>
<dbReference type="InterPro" id="IPR029016">
    <property type="entry name" value="GAF-like_dom_sf"/>
</dbReference>
<dbReference type="Gene3D" id="1.10.10.10">
    <property type="entry name" value="Winged helix-like DNA-binding domain superfamily/Winged helix DNA-binding domain"/>
    <property type="match status" value="1"/>
</dbReference>
<keyword evidence="4" id="KW-0804">Transcription</keyword>
<dbReference type="FunFam" id="1.10.10.10:FF:000056">
    <property type="entry name" value="IclR family transcriptional regulator"/>
    <property type="match status" value="1"/>
</dbReference>
<keyword evidence="10" id="KW-1185">Reference proteome</keyword>
<dbReference type="SMART" id="SM00346">
    <property type="entry name" value="HTH_ICLR"/>
    <property type="match status" value="1"/>
</dbReference>
<evidence type="ECO:0000313" key="9">
    <source>
        <dbReference type="EMBL" id="NEM92282.1"/>
    </source>
</evidence>
<evidence type="ECO:0000259" key="8">
    <source>
        <dbReference type="PROSITE" id="PS51078"/>
    </source>
</evidence>
<name>A0A7C9TTI1_9MICO</name>